<evidence type="ECO:0000313" key="1">
    <source>
        <dbReference type="EMBL" id="OUM21279.1"/>
    </source>
</evidence>
<sequence length="194" mass="21434">MDYFDALTDKRIDSETADLVDRLLERHAAALVPCEMPLSDVLTQIQAEYPLIQLPPDDIQCARTALAVIETAFPEDADWLPHDPDARLDAALPLAKTLRLDIRCMEVSNTDTGCALYTEQQAAFERRTAGCGLSWSPMPVRICAETSTGYCLVTGSDTLADRITCLRGISREDIDTRTPVLIAWLRAKYGADCV</sequence>
<dbReference type="RefSeq" id="WP_087017059.1">
    <property type="nucleotide sequence ID" value="NZ_CP178353.1"/>
</dbReference>
<organism evidence="1 2">
    <name type="scientific">Butyricicoccus porcorum</name>
    <dbReference type="NCBI Taxonomy" id="1945634"/>
    <lineage>
        <taxon>Bacteria</taxon>
        <taxon>Bacillati</taxon>
        <taxon>Bacillota</taxon>
        <taxon>Clostridia</taxon>
        <taxon>Eubacteriales</taxon>
        <taxon>Butyricicoccaceae</taxon>
        <taxon>Butyricicoccus</taxon>
    </lineage>
</organism>
<reference evidence="1 2" key="1">
    <citation type="submission" date="2017-05" db="EMBL/GenBank/DDBJ databases">
        <title>Butyricicoccus porcorum sp. nov. a butyrate-producing bacterium from the swine intestinal tract.</title>
        <authorList>
            <person name="Trachsel J."/>
            <person name="Humphrey S."/>
            <person name="Allen H.K."/>
        </authorList>
    </citation>
    <scope>NUCLEOTIDE SEQUENCE [LARGE SCALE GENOMIC DNA]</scope>
    <source>
        <strain evidence="1">BB10</strain>
    </source>
</reference>
<evidence type="ECO:0000313" key="2">
    <source>
        <dbReference type="Proteomes" id="UP000194903"/>
    </source>
</evidence>
<keyword evidence="2" id="KW-1185">Reference proteome</keyword>
<comment type="caution">
    <text evidence="1">The sequence shown here is derived from an EMBL/GenBank/DDBJ whole genome shotgun (WGS) entry which is preliminary data.</text>
</comment>
<accession>A0A252F676</accession>
<dbReference type="EMBL" id="NHOC01000002">
    <property type="protein sequence ID" value="OUM21279.1"/>
    <property type="molecule type" value="Genomic_DNA"/>
</dbReference>
<dbReference type="AlphaFoldDB" id="A0A252F676"/>
<name>A0A252F676_9FIRM</name>
<dbReference type="Proteomes" id="UP000194903">
    <property type="component" value="Unassembled WGS sequence"/>
</dbReference>
<proteinExistence type="predicted"/>
<protein>
    <submittedName>
        <fullName evidence="1">Uncharacterized protein</fullName>
    </submittedName>
</protein>
<gene>
    <name evidence="1" type="ORF">CBW42_01525</name>
</gene>